<dbReference type="AlphaFoldDB" id="A0A926HUK9"/>
<dbReference type="Pfam" id="PF00881">
    <property type="entry name" value="Nitroreductase"/>
    <property type="match status" value="2"/>
</dbReference>
<dbReference type="PANTHER" id="PTHR43673:SF10">
    <property type="entry name" value="NADH DEHYDROGENASE_NAD(P)H NITROREDUCTASE XCC3605-RELATED"/>
    <property type="match status" value="1"/>
</dbReference>
<dbReference type="Proteomes" id="UP000620366">
    <property type="component" value="Unassembled WGS sequence"/>
</dbReference>
<evidence type="ECO:0000259" key="3">
    <source>
        <dbReference type="Pfam" id="PF00881"/>
    </source>
</evidence>
<keyword evidence="2" id="KW-0560">Oxidoreductase</keyword>
<dbReference type="Gene3D" id="3.40.109.10">
    <property type="entry name" value="NADH Oxidase"/>
    <property type="match status" value="1"/>
</dbReference>
<dbReference type="InterPro" id="IPR029479">
    <property type="entry name" value="Nitroreductase"/>
</dbReference>
<proteinExistence type="inferred from homology"/>
<evidence type="ECO:0000313" key="5">
    <source>
        <dbReference type="Proteomes" id="UP000620366"/>
    </source>
</evidence>
<feature type="domain" description="Nitroreductase" evidence="3">
    <location>
        <begin position="8"/>
        <end position="60"/>
    </location>
</feature>
<dbReference type="GO" id="GO:0016491">
    <property type="term" value="F:oxidoreductase activity"/>
    <property type="evidence" value="ECO:0007669"/>
    <property type="project" value="UniProtKB-KW"/>
</dbReference>
<evidence type="ECO:0000256" key="1">
    <source>
        <dbReference type="ARBA" id="ARBA00007118"/>
    </source>
</evidence>
<protein>
    <submittedName>
        <fullName evidence="4">Nitroreductase family protein</fullName>
    </submittedName>
</protein>
<reference evidence="4" key="1">
    <citation type="submission" date="2020-08" db="EMBL/GenBank/DDBJ databases">
        <title>Genome public.</title>
        <authorList>
            <person name="Liu C."/>
            <person name="Sun Q."/>
        </authorList>
    </citation>
    <scope>NUCLEOTIDE SEQUENCE</scope>
    <source>
        <strain evidence="4">BX7</strain>
    </source>
</reference>
<name>A0A926HUK9_9FIRM</name>
<evidence type="ECO:0000256" key="2">
    <source>
        <dbReference type="ARBA" id="ARBA00023002"/>
    </source>
</evidence>
<organism evidence="4 5">
    <name type="scientific">Feifania hominis</name>
    <dbReference type="NCBI Taxonomy" id="2763660"/>
    <lineage>
        <taxon>Bacteria</taxon>
        <taxon>Bacillati</taxon>
        <taxon>Bacillota</taxon>
        <taxon>Clostridia</taxon>
        <taxon>Eubacteriales</taxon>
        <taxon>Feifaniaceae</taxon>
        <taxon>Feifania</taxon>
    </lineage>
</organism>
<dbReference type="EMBL" id="JACRSP010000002">
    <property type="protein sequence ID" value="MBC8536403.1"/>
    <property type="molecule type" value="Genomic_DNA"/>
</dbReference>
<sequence length="174" mass="19334">MDALTCLMTRRSVRDFTGEPLSHEQLEELIRAGQQAPSGHNTQPWVFLSIRRRETLLRLVPLTPWWGLLENCGAAIVVCADTRVLGQKPMPREFLVHSCAAAMENMLLAAHAAGLGGVWLGMCPDAENYGEFCRILSVPTWARVVGMAAFGRPSTTPAPIARMDPGKWFEERFE</sequence>
<dbReference type="SUPFAM" id="SSF55469">
    <property type="entry name" value="FMN-dependent nitroreductase-like"/>
    <property type="match status" value="1"/>
</dbReference>
<keyword evidence="5" id="KW-1185">Reference proteome</keyword>
<dbReference type="PANTHER" id="PTHR43673">
    <property type="entry name" value="NAD(P)H NITROREDUCTASE YDGI-RELATED"/>
    <property type="match status" value="1"/>
</dbReference>
<comment type="similarity">
    <text evidence="1">Belongs to the nitroreductase family.</text>
</comment>
<accession>A0A926HUK9</accession>
<dbReference type="InterPro" id="IPR000415">
    <property type="entry name" value="Nitroreductase-like"/>
</dbReference>
<dbReference type="RefSeq" id="WP_249300216.1">
    <property type="nucleotide sequence ID" value="NZ_JACRSP010000002.1"/>
</dbReference>
<feature type="domain" description="Nitroreductase" evidence="3">
    <location>
        <begin position="71"/>
        <end position="152"/>
    </location>
</feature>
<gene>
    <name evidence="4" type="ORF">H8695_06810</name>
</gene>
<comment type="caution">
    <text evidence="4">The sequence shown here is derived from an EMBL/GenBank/DDBJ whole genome shotgun (WGS) entry which is preliminary data.</text>
</comment>
<evidence type="ECO:0000313" key="4">
    <source>
        <dbReference type="EMBL" id="MBC8536403.1"/>
    </source>
</evidence>